<feature type="transmembrane region" description="Helical" evidence="8">
    <location>
        <begin position="77"/>
        <end position="102"/>
    </location>
</feature>
<protein>
    <submittedName>
        <fullName evidence="11">Amino acid ABC transporter permease</fullName>
    </submittedName>
</protein>
<evidence type="ECO:0000256" key="6">
    <source>
        <dbReference type="ARBA" id="ARBA00022989"/>
    </source>
</evidence>
<organism evidence="11 12">
    <name type="scientific">Nocardioides ginsengisoli</name>
    <dbReference type="NCBI Taxonomy" id="363868"/>
    <lineage>
        <taxon>Bacteria</taxon>
        <taxon>Bacillati</taxon>
        <taxon>Actinomycetota</taxon>
        <taxon>Actinomycetes</taxon>
        <taxon>Propionibacteriales</taxon>
        <taxon>Nocardioidaceae</taxon>
        <taxon>Nocardioides</taxon>
    </lineage>
</organism>
<dbReference type="SUPFAM" id="SSF161098">
    <property type="entry name" value="MetI-like"/>
    <property type="match status" value="1"/>
</dbReference>
<evidence type="ECO:0000259" key="10">
    <source>
        <dbReference type="PROSITE" id="PS50928"/>
    </source>
</evidence>
<dbReference type="RefSeq" id="WP_367918150.1">
    <property type="nucleotide sequence ID" value="NZ_BAABAC010000007.1"/>
</dbReference>
<evidence type="ECO:0000256" key="2">
    <source>
        <dbReference type="ARBA" id="ARBA00022448"/>
    </source>
</evidence>
<keyword evidence="5" id="KW-0029">Amino-acid transport</keyword>
<keyword evidence="7 8" id="KW-0472">Membrane</keyword>
<evidence type="ECO:0000256" key="3">
    <source>
        <dbReference type="ARBA" id="ARBA00022475"/>
    </source>
</evidence>
<dbReference type="Proteomes" id="UP001597229">
    <property type="component" value="Unassembled WGS sequence"/>
</dbReference>
<comment type="subcellular location">
    <subcellularLocation>
        <location evidence="1 8">Cell membrane</location>
        <topology evidence="1 8">Multi-pass membrane protein</topology>
    </subcellularLocation>
</comment>
<keyword evidence="4 8" id="KW-0812">Transmembrane</keyword>
<dbReference type="Gene3D" id="1.10.3720.10">
    <property type="entry name" value="MetI-like"/>
    <property type="match status" value="1"/>
</dbReference>
<keyword evidence="6 8" id="KW-1133">Transmembrane helix</keyword>
<accession>A0ABW3W9F4</accession>
<keyword evidence="2 8" id="KW-0813">Transport</keyword>
<evidence type="ECO:0000256" key="5">
    <source>
        <dbReference type="ARBA" id="ARBA00022970"/>
    </source>
</evidence>
<dbReference type="PANTHER" id="PTHR30614:SF0">
    <property type="entry name" value="L-CYSTINE TRANSPORT SYSTEM PERMEASE PROTEIN TCYL"/>
    <property type="match status" value="1"/>
</dbReference>
<gene>
    <name evidence="11" type="ORF">ACFQ3F_25210</name>
</gene>
<evidence type="ECO:0000256" key="1">
    <source>
        <dbReference type="ARBA" id="ARBA00004651"/>
    </source>
</evidence>
<sequence>MGDHALAAESAPTTPGDAGDRPDELPSPVRLRHPWRWVAVVALAYVAARVVLAFAGNDNMHWDVVGHYLFAPAVLRGLWLTVELTAAAMGLAIAVGITIALMRLSPNPVLSTFAAGYVWFVRATPVVVQLLFWFFLAAVFPTISVDIPFGPTLFELDTNTLIGQFVAGMLGLGISESAYVAEIVRAGITSVDRGQTEASQSLGMSRMRMMRWVILPQAMRVIIPPVGNAVINMTKMTAVVLIIGLPDLMTSVQLIYSRNFFQIPLLTVACCWYVLLVSVLTLLQLRLERRFGRGVLGAPVSRRVRRR</sequence>
<dbReference type="EMBL" id="JBHTLX010000033">
    <property type="protein sequence ID" value="MFD1251115.1"/>
    <property type="molecule type" value="Genomic_DNA"/>
</dbReference>
<feature type="region of interest" description="Disordered" evidence="9">
    <location>
        <begin position="1"/>
        <end position="25"/>
    </location>
</feature>
<proteinExistence type="inferred from homology"/>
<keyword evidence="3" id="KW-1003">Cell membrane</keyword>
<keyword evidence="12" id="KW-1185">Reference proteome</keyword>
<dbReference type="Pfam" id="PF00528">
    <property type="entry name" value="BPD_transp_1"/>
    <property type="match status" value="1"/>
</dbReference>
<feature type="transmembrane region" description="Helical" evidence="8">
    <location>
        <begin position="262"/>
        <end position="283"/>
    </location>
</feature>
<comment type="similarity">
    <text evidence="8">Belongs to the binding-protein-dependent transport system permease family.</text>
</comment>
<dbReference type="CDD" id="cd06261">
    <property type="entry name" value="TM_PBP2"/>
    <property type="match status" value="1"/>
</dbReference>
<evidence type="ECO:0000313" key="11">
    <source>
        <dbReference type="EMBL" id="MFD1251115.1"/>
    </source>
</evidence>
<feature type="domain" description="ABC transmembrane type-1" evidence="10">
    <location>
        <begin position="78"/>
        <end position="284"/>
    </location>
</feature>
<feature type="transmembrane region" description="Helical" evidence="8">
    <location>
        <begin position="37"/>
        <end position="57"/>
    </location>
</feature>
<dbReference type="PROSITE" id="PS50928">
    <property type="entry name" value="ABC_TM1"/>
    <property type="match status" value="1"/>
</dbReference>
<dbReference type="InterPro" id="IPR000515">
    <property type="entry name" value="MetI-like"/>
</dbReference>
<name>A0ABW3W9F4_9ACTN</name>
<dbReference type="PANTHER" id="PTHR30614">
    <property type="entry name" value="MEMBRANE COMPONENT OF AMINO ACID ABC TRANSPORTER"/>
    <property type="match status" value="1"/>
</dbReference>
<evidence type="ECO:0000256" key="9">
    <source>
        <dbReference type="SAM" id="MobiDB-lite"/>
    </source>
</evidence>
<evidence type="ECO:0000256" key="4">
    <source>
        <dbReference type="ARBA" id="ARBA00022692"/>
    </source>
</evidence>
<feature type="transmembrane region" description="Helical" evidence="8">
    <location>
        <begin position="238"/>
        <end position="256"/>
    </location>
</feature>
<dbReference type="InterPro" id="IPR035906">
    <property type="entry name" value="MetI-like_sf"/>
</dbReference>
<comment type="caution">
    <text evidence="11">The sequence shown here is derived from an EMBL/GenBank/DDBJ whole genome shotgun (WGS) entry which is preliminary data.</text>
</comment>
<evidence type="ECO:0000256" key="7">
    <source>
        <dbReference type="ARBA" id="ARBA00023136"/>
    </source>
</evidence>
<feature type="transmembrane region" description="Helical" evidence="8">
    <location>
        <begin position="114"/>
        <end position="140"/>
    </location>
</feature>
<evidence type="ECO:0000256" key="8">
    <source>
        <dbReference type="RuleBase" id="RU363032"/>
    </source>
</evidence>
<evidence type="ECO:0000313" key="12">
    <source>
        <dbReference type="Proteomes" id="UP001597229"/>
    </source>
</evidence>
<dbReference type="InterPro" id="IPR043429">
    <property type="entry name" value="ArtM/GltK/GlnP/TcyL/YhdX-like"/>
</dbReference>
<dbReference type="InterPro" id="IPR010065">
    <property type="entry name" value="AA_ABC_transptr_permease_3TM"/>
</dbReference>
<reference evidence="12" key="1">
    <citation type="journal article" date="2019" name="Int. J. Syst. Evol. Microbiol.">
        <title>The Global Catalogue of Microorganisms (GCM) 10K type strain sequencing project: providing services to taxonomists for standard genome sequencing and annotation.</title>
        <authorList>
            <consortium name="The Broad Institute Genomics Platform"/>
            <consortium name="The Broad Institute Genome Sequencing Center for Infectious Disease"/>
            <person name="Wu L."/>
            <person name="Ma J."/>
        </authorList>
    </citation>
    <scope>NUCLEOTIDE SEQUENCE [LARGE SCALE GENOMIC DNA]</scope>
    <source>
        <strain evidence="12">CCUG 52478</strain>
    </source>
</reference>
<dbReference type="NCBIfam" id="TIGR01726">
    <property type="entry name" value="HEQRo_perm_3TM"/>
    <property type="match status" value="1"/>
</dbReference>